<evidence type="ECO:0000259" key="2">
    <source>
        <dbReference type="PROSITE" id="PS51186"/>
    </source>
</evidence>
<gene>
    <name evidence="3" type="ORF">NE848_06960</name>
</gene>
<dbReference type="InterPro" id="IPR050769">
    <property type="entry name" value="NAT_camello-type"/>
</dbReference>
<organism evidence="3 4">
    <name type="scientific">Gramella jeungdoensis</name>
    <dbReference type="NCBI Taxonomy" id="708091"/>
    <lineage>
        <taxon>Bacteria</taxon>
        <taxon>Pseudomonadati</taxon>
        <taxon>Bacteroidota</taxon>
        <taxon>Flavobacteriia</taxon>
        <taxon>Flavobacteriales</taxon>
        <taxon>Flavobacteriaceae</taxon>
        <taxon>Christiangramia</taxon>
    </lineage>
</organism>
<keyword evidence="4" id="KW-1185">Reference proteome</keyword>
<accession>A0ABT0Z137</accession>
<dbReference type="Pfam" id="PF00583">
    <property type="entry name" value="Acetyltransf_1"/>
    <property type="match status" value="1"/>
</dbReference>
<keyword evidence="1" id="KW-0808">Transferase</keyword>
<evidence type="ECO:0000256" key="1">
    <source>
        <dbReference type="ARBA" id="ARBA00022679"/>
    </source>
</evidence>
<evidence type="ECO:0000313" key="3">
    <source>
        <dbReference type="EMBL" id="MCM8569110.1"/>
    </source>
</evidence>
<dbReference type="CDD" id="cd04301">
    <property type="entry name" value="NAT_SF"/>
    <property type="match status" value="1"/>
</dbReference>
<comment type="caution">
    <text evidence="3">The sequence shown here is derived from an EMBL/GenBank/DDBJ whole genome shotgun (WGS) entry which is preliminary data.</text>
</comment>
<reference evidence="3" key="1">
    <citation type="submission" date="2022-06" db="EMBL/GenBank/DDBJ databases">
        <title>Gramella sediminis sp. nov., isolated from deep-sea sediment of the Indian Ocean.</title>
        <authorList>
            <person name="Yang L."/>
        </authorList>
    </citation>
    <scope>NUCLEOTIDE SEQUENCE</scope>
    <source>
        <strain evidence="3">HMD3159</strain>
    </source>
</reference>
<protein>
    <submittedName>
        <fullName evidence="3">GNAT family N-acetyltransferase</fullName>
    </submittedName>
</protein>
<name>A0ABT0Z137_9FLAO</name>
<dbReference type="RefSeq" id="WP_252111825.1">
    <property type="nucleotide sequence ID" value="NZ_JAMSCK010000002.1"/>
</dbReference>
<dbReference type="PANTHER" id="PTHR13947:SF37">
    <property type="entry name" value="LD18367P"/>
    <property type="match status" value="1"/>
</dbReference>
<dbReference type="PROSITE" id="PS51186">
    <property type="entry name" value="GNAT"/>
    <property type="match status" value="1"/>
</dbReference>
<dbReference type="InterPro" id="IPR000182">
    <property type="entry name" value="GNAT_dom"/>
</dbReference>
<evidence type="ECO:0000313" key="4">
    <source>
        <dbReference type="Proteomes" id="UP001155077"/>
    </source>
</evidence>
<dbReference type="InterPro" id="IPR016181">
    <property type="entry name" value="Acyl_CoA_acyltransferase"/>
</dbReference>
<dbReference type="EMBL" id="JAMSCK010000002">
    <property type="protein sequence ID" value="MCM8569110.1"/>
    <property type="molecule type" value="Genomic_DNA"/>
</dbReference>
<dbReference type="Proteomes" id="UP001155077">
    <property type="component" value="Unassembled WGS sequence"/>
</dbReference>
<dbReference type="SUPFAM" id="SSF55729">
    <property type="entry name" value="Acyl-CoA N-acyltransferases (Nat)"/>
    <property type="match status" value="1"/>
</dbReference>
<dbReference type="Gene3D" id="3.40.630.30">
    <property type="match status" value="1"/>
</dbReference>
<proteinExistence type="predicted"/>
<feature type="domain" description="N-acetyltransferase" evidence="2">
    <location>
        <begin position="5"/>
        <end position="176"/>
    </location>
</feature>
<dbReference type="PANTHER" id="PTHR13947">
    <property type="entry name" value="GNAT FAMILY N-ACETYLTRANSFERASE"/>
    <property type="match status" value="1"/>
</dbReference>
<sequence>MRKEFQVRNAKPDEFQNIGRLLVNTYSKLEGFPKETEQPAYYKMLANIGEFTRRPKTEVLVAVSEEGEIGGAVVYFSDMQYYGSGGTATQEKNASGFRLLAVDTKHLGQGIGKILTRACIEKAKKDGNNQVVIHTTMSMQIAWKMYENLGFKRSEDLDFMQEALPVFGFRLSLDAIISD</sequence>